<sequence length="97" mass="11189">MHKAALLLSRKTVYDDGSIVQVRVWSVAAPVPPSEHRYKYSLYYGKDGERIVGYDNEKGKGDHKHIRGREIPVRFETIERLIDQFFTEVAAAREGRL</sequence>
<protein>
    <submittedName>
        <fullName evidence="1">Uncharacterized protein</fullName>
    </submittedName>
</protein>
<keyword evidence="2" id="KW-1185">Reference proteome</keyword>
<evidence type="ECO:0000313" key="2">
    <source>
        <dbReference type="Proteomes" id="UP000249605"/>
    </source>
</evidence>
<organism evidence="1 2">
    <name type="scientific">Azospirillum ramasamyi</name>
    <dbReference type="NCBI Taxonomy" id="682998"/>
    <lineage>
        <taxon>Bacteria</taxon>
        <taxon>Pseudomonadati</taxon>
        <taxon>Pseudomonadota</taxon>
        <taxon>Alphaproteobacteria</taxon>
        <taxon>Rhodospirillales</taxon>
        <taxon>Azospirillaceae</taxon>
        <taxon>Azospirillum</taxon>
    </lineage>
</organism>
<dbReference type="Pfam" id="PF20126">
    <property type="entry name" value="TumE"/>
    <property type="match status" value="1"/>
</dbReference>
<evidence type="ECO:0000313" key="1">
    <source>
        <dbReference type="EMBL" id="AWU94014.1"/>
    </source>
</evidence>
<gene>
    <name evidence="1" type="ORF">DM194_06915</name>
</gene>
<proteinExistence type="predicted"/>
<dbReference type="KEGG" id="azm:DM194_06915"/>
<dbReference type="OrthoDB" id="7451512at2"/>
<dbReference type="InterPro" id="IPR045397">
    <property type="entry name" value="TumE-like"/>
</dbReference>
<dbReference type="EMBL" id="CP029829">
    <property type="protein sequence ID" value="AWU94014.1"/>
    <property type="molecule type" value="Genomic_DNA"/>
</dbReference>
<reference evidence="1 2" key="1">
    <citation type="journal article" date="2019" name="Int. J. Syst. Evol. Microbiol.">
        <title>Azospirillum ramasamyi sp. nov., a novel diazotrophic bacterium isolated from fermented bovine products.</title>
        <authorList>
            <person name="Anandham R."/>
            <person name="Heo J."/>
            <person name="Krishnamoorthy R."/>
            <person name="SenthilKumar M."/>
            <person name="Gopal N.O."/>
            <person name="Kim S.J."/>
            <person name="Kwon S.W."/>
        </authorList>
    </citation>
    <scope>NUCLEOTIDE SEQUENCE [LARGE SCALE GENOMIC DNA]</scope>
    <source>
        <strain evidence="1 2">M2T2B2</strain>
    </source>
</reference>
<accession>A0A2U9S335</accession>
<dbReference type="RefSeq" id="WP_111066546.1">
    <property type="nucleotide sequence ID" value="NZ_CP029829.1"/>
</dbReference>
<dbReference type="Proteomes" id="UP000249605">
    <property type="component" value="Chromosome"/>
</dbReference>
<dbReference type="AlphaFoldDB" id="A0A2U9S335"/>
<name>A0A2U9S335_9PROT</name>